<protein>
    <submittedName>
        <fullName evidence="1">Uncharacterized protein</fullName>
    </submittedName>
</protein>
<dbReference type="Proteomes" id="UP000268093">
    <property type="component" value="Unassembled WGS sequence"/>
</dbReference>
<proteinExistence type="predicted"/>
<sequence>MLVSLMITWASTFPRWLRLPSTRPLYPRSFSQVTWWSFSTVGILPFEIKMARFLQSNHSHKYGTHKKPEQATPCVRSMTRSCYARSDSSLSCKVEGSSQGFWSVDCEGEEHLLYRGKRKRTLKYFIFLFFGEGEEGL</sequence>
<organism evidence="1 2">
    <name type="scientific">Jimgerdemannia flammicorona</name>
    <dbReference type="NCBI Taxonomy" id="994334"/>
    <lineage>
        <taxon>Eukaryota</taxon>
        <taxon>Fungi</taxon>
        <taxon>Fungi incertae sedis</taxon>
        <taxon>Mucoromycota</taxon>
        <taxon>Mucoromycotina</taxon>
        <taxon>Endogonomycetes</taxon>
        <taxon>Endogonales</taxon>
        <taxon>Endogonaceae</taxon>
        <taxon>Jimgerdemannia</taxon>
    </lineage>
</organism>
<dbReference type="AlphaFoldDB" id="A0A433DDR0"/>
<gene>
    <name evidence="1" type="ORF">BC936DRAFT_143564</name>
</gene>
<evidence type="ECO:0000313" key="1">
    <source>
        <dbReference type="EMBL" id="RUP48959.1"/>
    </source>
</evidence>
<evidence type="ECO:0000313" key="2">
    <source>
        <dbReference type="Proteomes" id="UP000268093"/>
    </source>
</evidence>
<reference evidence="1 2" key="1">
    <citation type="journal article" date="2018" name="New Phytol.">
        <title>Phylogenomics of Endogonaceae and evolution of mycorrhizas within Mucoromycota.</title>
        <authorList>
            <person name="Chang Y."/>
            <person name="Desiro A."/>
            <person name="Na H."/>
            <person name="Sandor L."/>
            <person name="Lipzen A."/>
            <person name="Clum A."/>
            <person name="Barry K."/>
            <person name="Grigoriev I.V."/>
            <person name="Martin F.M."/>
            <person name="Stajich J.E."/>
            <person name="Smith M.E."/>
            <person name="Bonito G."/>
            <person name="Spatafora J.W."/>
        </authorList>
    </citation>
    <scope>NUCLEOTIDE SEQUENCE [LARGE SCALE GENOMIC DNA]</scope>
    <source>
        <strain evidence="1 2">GMNB39</strain>
    </source>
</reference>
<name>A0A433DDR0_9FUNG</name>
<keyword evidence="2" id="KW-1185">Reference proteome</keyword>
<dbReference type="EMBL" id="RBNI01002737">
    <property type="protein sequence ID" value="RUP48959.1"/>
    <property type="molecule type" value="Genomic_DNA"/>
</dbReference>
<accession>A0A433DDR0</accession>
<comment type="caution">
    <text evidence="1">The sequence shown here is derived from an EMBL/GenBank/DDBJ whole genome shotgun (WGS) entry which is preliminary data.</text>
</comment>